<organism evidence="2 3">
    <name type="scientific">Anaerotignum lactatifermentans DSM 14214</name>
    <dbReference type="NCBI Taxonomy" id="1121323"/>
    <lineage>
        <taxon>Bacteria</taxon>
        <taxon>Bacillati</taxon>
        <taxon>Bacillota</taxon>
        <taxon>Clostridia</taxon>
        <taxon>Lachnospirales</taxon>
        <taxon>Anaerotignaceae</taxon>
        <taxon>Anaerotignum</taxon>
    </lineage>
</organism>
<reference evidence="2 3" key="1">
    <citation type="submission" date="2016-11" db="EMBL/GenBank/DDBJ databases">
        <authorList>
            <person name="Jaros S."/>
            <person name="Januszkiewicz K."/>
            <person name="Wedrychowicz H."/>
        </authorList>
    </citation>
    <scope>NUCLEOTIDE SEQUENCE [LARGE SCALE GENOMIC DNA]</scope>
    <source>
        <strain evidence="2 3">DSM 14214</strain>
    </source>
</reference>
<keyword evidence="3" id="KW-1185">Reference proteome</keyword>
<accession>A0A1M6YSK9</accession>
<evidence type="ECO:0000256" key="1">
    <source>
        <dbReference type="SAM" id="Coils"/>
    </source>
</evidence>
<name>A0A1M6YSK9_9FIRM</name>
<sequence>MLELSVEHRREVQDVKDLEGLTMTSILSSLSGTKQKNLEKEQKEAEEAALRLEEAKGVLEQVEKELQSVDSEVRRLRGSKEKYETALKEKAAQMEAAGVQTGFSDLEEKLGKLETEFIEVSDVLQLGYALRSQLQGIMDILRSSRNWGWADLLGGGPVTGALKRDRMEQARKALAGLDMILEYFRKKFREAPVVSRISYEEWGNDLFAADFLLDGFVIDELVQVDIVDCQAEMERLYEQTETICKSLRQRAESIRQQKEVLQKQWLEYMETIG</sequence>
<evidence type="ECO:0000313" key="3">
    <source>
        <dbReference type="Proteomes" id="UP000183975"/>
    </source>
</evidence>
<protein>
    <submittedName>
        <fullName evidence="2">Uncharacterized protein</fullName>
    </submittedName>
</protein>
<evidence type="ECO:0000313" key="2">
    <source>
        <dbReference type="EMBL" id="SHL21063.1"/>
    </source>
</evidence>
<dbReference type="Proteomes" id="UP000183975">
    <property type="component" value="Unassembled WGS sequence"/>
</dbReference>
<dbReference type="EMBL" id="FRAH01000079">
    <property type="protein sequence ID" value="SHL21063.1"/>
    <property type="molecule type" value="Genomic_DNA"/>
</dbReference>
<gene>
    <name evidence="2" type="ORF">SAMN02745138_03069</name>
</gene>
<dbReference type="AlphaFoldDB" id="A0A1M6YSK9"/>
<proteinExistence type="predicted"/>
<keyword evidence="1" id="KW-0175">Coiled coil</keyword>
<feature type="coiled-coil region" evidence="1">
    <location>
        <begin position="230"/>
        <end position="264"/>
    </location>
</feature>
<feature type="coiled-coil region" evidence="1">
    <location>
        <begin position="35"/>
        <end position="93"/>
    </location>
</feature>